<organism evidence="1 2">
    <name type="scientific">Sulfolobus islandicus rod-shaped virus 2</name>
    <name type="common">SIRV2</name>
    <name type="synonym">Sulfolobus virus SIRV-2</name>
    <dbReference type="NCBI Taxonomy" id="157899"/>
    <lineage>
        <taxon>Viruses</taxon>
        <taxon>Adnaviria</taxon>
        <taxon>Zilligvirae</taxon>
        <taxon>Taleaviricota</taxon>
        <taxon>Tokiviricetes</taxon>
        <taxon>Ligamenvirales</taxon>
        <taxon>Rudiviridae</taxon>
        <taxon>Icerudivirus</taxon>
        <taxon>Icerudivirus hveragerdiense</taxon>
        <taxon>Icerudivirus SIRV2</taxon>
    </lineage>
</organism>
<evidence type="ECO:0000313" key="2">
    <source>
        <dbReference type="Proteomes" id="UP000002271"/>
    </source>
</evidence>
<sequence>MIDEKAQEKVINLSQKYVNSRKILAKVRRNRLERKIIKELAEFYGIRKDNIELFNNEIEFEFKRQYEIEDLKQEINVIVNLKIRKENNKLKLLEVKLEKSITSNS</sequence>
<organismHost>
    <name type="scientific">Saccharolobus islandicus</name>
    <name type="common">Sulfolobus islandicus</name>
    <dbReference type="NCBI Taxonomy" id="43080"/>
</organismHost>
<dbReference type="GeneID" id="951427"/>
<dbReference type="Proteomes" id="UP000002271">
    <property type="component" value="Segment"/>
</dbReference>
<evidence type="ECO:0000313" key="1">
    <source>
        <dbReference type="EMBL" id="CAC87327.1"/>
    </source>
</evidence>
<dbReference type="KEGG" id="vg:951427"/>
<dbReference type="OrthoDB" id="41049at10239"/>
<name>Q8V9L7_SIRV2</name>
<protein>
    <submittedName>
        <fullName evidence="1">Uncharacterized protein</fullName>
    </submittedName>
</protein>
<proteinExistence type="predicted"/>
<reference evidence="1 2" key="1">
    <citation type="journal article" date="2001" name="Virology">
        <title>Sequences and replication of genomes of the archaeal rudiviruses SIRV1 and SIRV2: relationships to the archaeal lipothrixvirus SIFV and some eukaryal viruses.</title>
        <authorList>
            <person name="Peng X."/>
            <person name="Blum H."/>
            <person name="She Q."/>
            <person name="Mallok S."/>
            <person name="Brugger K."/>
            <person name="Garrett R.A."/>
            <person name="Zillig W."/>
            <person name="Prangishvili D."/>
        </authorList>
    </citation>
    <scope>NUCLEOTIDE SEQUENCE</scope>
    <source>
        <strain evidence="1 2">HVE10/4</strain>
    </source>
</reference>
<accession>Q8V9L7</accession>
<keyword evidence="2" id="KW-1185">Reference proteome</keyword>
<dbReference type="RefSeq" id="NP_666586.1">
    <property type="nucleotide sequence ID" value="NC_004086.1"/>
</dbReference>
<dbReference type="EMBL" id="AJ344259">
    <property type="protein sequence ID" value="CAC87327.1"/>
    <property type="molecule type" value="Genomic_DNA"/>
</dbReference>